<keyword evidence="4" id="KW-1003">Cell membrane</keyword>
<dbReference type="PANTHER" id="PTHR30472:SF19">
    <property type="entry name" value="PETROBACTIN IMPORT SYSTEM PERMEASE PROTEIN YCLO"/>
    <property type="match status" value="1"/>
</dbReference>
<feature type="transmembrane region" description="Helical" evidence="8">
    <location>
        <begin position="292"/>
        <end position="311"/>
    </location>
</feature>
<evidence type="ECO:0000313" key="9">
    <source>
        <dbReference type="EMBL" id="MDT3767079.1"/>
    </source>
</evidence>
<accession>A0ABU3I9N4</accession>
<dbReference type="Proteomes" id="UP001247542">
    <property type="component" value="Unassembled WGS sequence"/>
</dbReference>
<feature type="transmembrane region" description="Helical" evidence="8">
    <location>
        <begin position="132"/>
        <end position="151"/>
    </location>
</feature>
<dbReference type="Gene3D" id="1.10.3470.10">
    <property type="entry name" value="ABC transporter involved in vitamin B12 uptake, BtuC"/>
    <property type="match status" value="1"/>
</dbReference>
<feature type="transmembrane region" description="Helical" evidence="8">
    <location>
        <begin position="69"/>
        <end position="93"/>
    </location>
</feature>
<feature type="transmembrane region" description="Helical" evidence="8">
    <location>
        <begin position="105"/>
        <end position="126"/>
    </location>
</feature>
<evidence type="ECO:0000256" key="6">
    <source>
        <dbReference type="ARBA" id="ARBA00022989"/>
    </source>
</evidence>
<feature type="transmembrane region" description="Helical" evidence="8">
    <location>
        <begin position="160"/>
        <end position="179"/>
    </location>
</feature>
<keyword evidence="6 8" id="KW-1133">Transmembrane helix</keyword>
<sequence length="344" mass="37153">MGAESVATRREQRQVGAFARPFQRRRYFALLALIGGLGVLFAAGLLLYNNPVPITKPGFWIVARLRADALVAIAFAAVCHALATVAFQTVTANRIITPSIIGFEALYTLIHTATVYFLGLGALVAFTGVVPFLLQVAAMVVLAVVLYSWLLSGRRGNMQVMLLVGIVLGSGLAAMASFMRRMLLPSEFDVLQARLFGSINNADRSYYPYALVLVVVAAAALYAYSRQLNVIALGREACTSLGVNHRRGSVYVLTLVAVLMAVSTALVGPLTFFGFLTATLAYQAADTYDHRYLFPMAIAIGFAILTGAYFLMNHVFYAQGVVSIIIEMVGGLTFLVVIVKKGYL</sequence>
<evidence type="ECO:0000256" key="1">
    <source>
        <dbReference type="ARBA" id="ARBA00004651"/>
    </source>
</evidence>
<dbReference type="SUPFAM" id="SSF81345">
    <property type="entry name" value="ABC transporter involved in vitamin B12 uptake, BtuC"/>
    <property type="match status" value="1"/>
</dbReference>
<dbReference type="InterPro" id="IPR037294">
    <property type="entry name" value="ABC_BtuC-like"/>
</dbReference>
<comment type="subcellular location">
    <subcellularLocation>
        <location evidence="1">Cell membrane</location>
        <topology evidence="1">Multi-pass membrane protein</topology>
    </subcellularLocation>
</comment>
<protein>
    <submittedName>
        <fullName evidence="9">Iron chelate uptake ABC transporter family permease subunit</fullName>
    </submittedName>
</protein>
<proteinExistence type="inferred from homology"/>
<keyword evidence="7 8" id="KW-0472">Membrane</keyword>
<dbReference type="InterPro" id="IPR000522">
    <property type="entry name" value="ABC_transptr_permease_BtuC"/>
</dbReference>
<keyword evidence="3" id="KW-0813">Transport</keyword>
<dbReference type="RefSeq" id="WP_313272407.1">
    <property type="nucleotide sequence ID" value="NZ_JASXSX010000001.1"/>
</dbReference>
<evidence type="ECO:0000256" key="8">
    <source>
        <dbReference type="SAM" id="Phobius"/>
    </source>
</evidence>
<evidence type="ECO:0000256" key="3">
    <source>
        <dbReference type="ARBA" id="ARBA00022448"/>
    </source>
</evidence>
<evidence type="ECO:0000256" key="4">
    <source>
        <dbReference type="ARBA" id="ARBA00022475"/>
    </source>
</evidence>
<feature type="transmembrane region" description="Helical" evidence="8">
    <location>
        <begin position="316"/>
        <end position="339"/>
    </location>
</feature>
<dbReference type="PANTHER" id="PTHR30472">
    <property type="entry name" value="FERRIC ENTEROBACTIN TRANSPORT SYSTEM PERMEASE PROTEIN"/>
    <property type="match status" value="1"/>
</dbReference>
<dbReference type="Pfam" id="PF01032">
    <property type="entry name" value="FecCD"/>
    <property type="match status" value="1"/>
</dbReference>
<evidence type="ECO:0000256" key="7">
    <source>
        <dbReference type="ARBA" id="ARBA00023136"/>
    </source>
</evidence>
<feature type="transmembrane region" description="Helical" evidence="8">
    <location>
        <begin position="27"/>
        <end position="49"/>
    </location>
</feature>
<evidence type="ECO:0000256" key="2">
    <source>
        <dbReference type="ARBA" id="ARBA00007935"/>
    </source>
</evidence>
<evidence type="ECO:0000313" key="10">
    <source>
        <dbReference type="Proteomes" id="UP001247542"/>
    </source>
</evidence>
<comment type="caution">
    <text evidence="9">The sequence shown here is derived from an EMBL/GenBank/DDBJ whole genome shotgun (WGS) entry which is preliminary data.</text>
</comment>
<dbReference type="EMBL" id="JASXSX010000001">
    <property type="protein sequence ID" value="MDT3767079.1"/>
    <property type="molecule type" value="Genomic_DNA"/>
</dbReference>
<comment type="similarity">
    <text evidence="2">Belongs to the binding-protein-dependent transport system permease family. FecCD subfamily.</text>
</comment>
<feature type="transmembrane region" description="Helical" evidence="8">
    <location>
        <begin position="206"/>
        <end position="225"/>
    </location>
</feature>
<keyword evidence="10" id="KW-1185">Reference proteome</keyword>
<gene>
    <name evidence="9" type="ORF">QS713_03225</name>
</gene>
<feature type="transmembrane region" description="Helical" evidence="8">
    <location>
        <begin position="250"/>
        <end position="272"/>
    </location>
</feature>
<name>A0ABU3I9N4_9ACTO</name>
<keyword evidence="5 8" id="KW-0812">Transmembrane</keyword>
<reference evidence="9 10" key="1">
    <citation type="submission" date="2023-06" db="EMBL/GenBank/DDBJ databases">
        <title>Draft genome sequence of Gleimia hominis type strain CCUG 57540T.</title>
        <authorList>
            <person name="Salva-Serra F."/>
            <person name="Cardew S."/>
            <person name="Jensie Markopoulos S."/>
            <person name="Ohlen M."/>
            <person name="Inganas E."/>
            <person name="Svensson-Stadler L."/>
            <person name="Moore E.R.B."/>
        </authorList>
    </citation>
    <scope>NUCLEOTIDE SEQUENCE [LARGE SCALE GENOMIC DNA]</scope>
    <source>
        <strain evidence="9 10">CCUG 57540</strain>
    </source>
</reference>
<evidence type="ECO:0000256" key="5">
    <source>
        <dbReference type="ARBA" id="ARBA00022692"/>
    </source>
</evidence>
<organism evidence="9 10">
    <name type="scientific">Gleimia hominis</name>
    <dbReference type="NCBI Taxonomy" id="595468"/>
    <lineage>
        <taxon>Bacteria</taxon>
        <taxon>Bacillati</taxon>
        <taxon>Actinomycetota</taxon>
        <taxon>Actinomycetes</taxon>
        <taxon>Actinomycetales</taxon>
        <taxon>Actinomycetaceae</taxon>
        <taxon>Gleimia</taxon>
    </lineage>
</organism>